<name>A0A2N4U5A5_9BURK</name>
<evidence type="ECO:0000313" key="4">
    <source>
        <dbReference type="EMBL" id="PLC50189.1"/>
    </source>
</evidence>
<dbReference type="GO" id="GO:0070402">
    <property type="term" value="F:NADPH binding"/>
    <property type="evidence" value="ECO:0007669"/>
    <property type="project" value="TreeGrafter"/>
</dbReference>
<proteinExistence type="predicted"/>
<dbReference type="PANTHER" id="PTHR48106">
    <property type="entry name" value="QUINONE OXIDOREDUCTASE PIG3-RELATED"/>
    <property type="match status" value="1"/>
</dbReference>
<dbReference type="InterPro" id="IPR014189">
    <property type="entry name" value="Quinone_OxRdtase_PIG3"/>
</dbReference>
<sequence length="332" mass="35881">MTSTFKFIDHGKGGASACMQIAVRDRPQPAGRQVLIDVHYAGVNRPDVLQRSGSYPPPPGASPYLGLEVSGMIAAVGPDVQDRKVGDAVCALTPGGGYAEYCLADERHCLPVPKGMDMLSAACIPENYFTVWTNVFERGKLRNGEKFLVHGGSSGIGLTAIQLASEFGAEVWTTVGNQEKADACKKAGAAHTILYKEQDFQDVIQKATKSYGVDVVLDMVGGDYINKNIHTLALNGRLVQIAFLEGSKSQIDALPVMTKRLTFTGSTLRPRSDEDKEKIAQALCEHVLPLMEQGRCTPIIHAVFPLHEAPKAHDLMESSRHIGKIALKIKDA</sequence>
<dbReference type="EMBL" id="PDNW01000006">
    <property type="protein sequence ID" value="PLC50189.1"/>
    <property type="molecule type" value="Genomic_DNA"/>
</dbReference>
<keyword evidence="2" id="KW-0560">Oxidoreductase</keyword>
<gene>
    <name evidence="4" type="ORF">CR159_09290</name>
</gene>
<keyword evidence="5" id="KW-1185">Reference proteome</keyword>
<dbReference type="InterPro" id="IPR036291">
    <property type="entry name" value="NAD(P)-bd_dom_sf"/>
</dbReference>
<dbReference type="Pfam" id="PF08240">
    <property type="entry name" value="ADH_N"/>
    <property type="match status" value="1"/>
</dbReference>
<evidence type="ECO:0000256" key="2">
    <source>
        <dbReference type="ARBA" id="ARBA00023002"/>
    </source>
</evidence>
<comment type="caution">
    <text evidence="4">The sequence shown here is derived from an EMBL/GenBank/DDBJ whole genome shotgun (WGS) entry which is preliminary data.</text>
</comment>
<dbReference type="InterPro" id="IPR013154">
    <property type="entry name" value="ADH-like_N"/>
</dbReference>
<dbReference type="Gene3D" id="3.40.50.720">
    <property type="entry name" value="NAD(P)-binding Rossmann-like Domain"/>
    <property type="match status" value="1"/>
</dbReference>
<dbReference type="PANTHER" id="PTHR48106:SF8">
    <property type="entry name" value="OS02G0805600 PROTEIN"/>
    <property type="match status" value="1"/>
</dbReference>
<evidence type="ECO:0000256" key="1">
    <source>
        <dbReference type="ARBA" id="ARBA00022857"/>
    </source>
</evidence>
<dbReference type="CDD" id="cd05276">
    <property type="entry name" value="p53_inducible_oxidoreductase"/>
    <property type="match status" value="1"/>
</dbReference>
<accession>A0A2N4U5A5</accession>
<dbReference type="Gene3D" id="3.90.180.10">
    <property type="entry name" value="Medium-chain alcohol dehydrogenases, catalytic domain"/>
    <property type="match status" value="1"/>
</dbReference>
<dbReference type="Pfam" id="PF00107">
    <property type="entry name" value="ADH_zinc_N"/>
    <property type="match status" value="1"/>
</dbReference>
<organism evidence="4 5">
    <name type="scientific">Pollutimonas subterranea</name>
    <dbReference type="NCBI Taxonomy" id="2045210"/>
    <lineage>
        <taxon>Bacteria</taxon>
        <taxon>Pseudomonadati</taxon>
        <taxon>Pseudomonadota</taxon>
        <taxon>Betaproteobacteria</taxon>
        <taxon>Burkholderiales</taxon>
        <taxon>Alcaligenaceae</taxon>
        <taxon>Pollutimonas</taxon>
    </lineage>
</organism>
<dbReference type="OrthoDB" id="9780520at2"/>
<dbReference type="SUPFAM" id="SSF50129">
    <property type="entry name" value="GroES-like"/>
    <property type="match status" value="1"/>
</dbReference>
<evidence type="ECO:0000313" key="5">
    <source>
        <dbReference type="Proteomes" id="UP000234190"/>
    </source>
</evidence>
<reference evidence="4 5" key="1">
    <citation type="submission" date="2017-10" db="EMBL/GenBank/DDBJ databases">
        <title>Two draft genome sequences of Pusillimonas sp. strains isolated from a nitrate- and radionuclide-contaminated groundwater in Russia.</title>
        <authorList>
            <person name="Grouzdev D.S."/>
            <person name="Tourova T.P."/>
            <person name="Goeva M.A."/>
            <person name="Babich T.L."/>
            <person name="Sokolova D.S."/>
            <person name="Abdullin R."/>
            <person name="Poltaraus A.B."/>
            <person name="Toshchakov S.V."/>
            <person name="Nazina T.N."/>
        </authorList>
    </citation>
    <scope>NUCLEOTIDE SEQUENCE [LARGE SCALE GENOMIC DNA]</scope>
    <source>
        <strain evidence="4 5">JR1/69-3-13</strain>
    </source>
</reference>
<dbReference type="Proteomes" id="UP000234190">
    <property type="component" value="Unassembled WGS sequence"/>
</dbReference>
<dbReference type="InterPro" id="IPR020843">
    <property type="entry name" value="ER"/>
</dbReference>
<protein>
    <submittedName>
        <fullName evidence="4">NAD(P)H-quinone oxidoreductase</fullName>
    </submittedName>
</protein>
<feature type="domain" description="Enoyl reductase (ER)" evidence="3">
    <location>
        <begin position="14"/>
        <end position="327"/>
    </location>
</feature>
<dbReference type="InterPro" id="IPR011032">
    <property type="entry name" value="GroES-like_sf"/>
</dbReference>
<dbReference type="RefSeq" id="WP_102073736.1">
    <property type="nucleotide sequence ID" value="NZ_PDNW01000006.1"/>
</dbReference>
<dbReference type="SUPFAM" id="SSF51735">
    <property type="entry name" value="NAD(P)-binding Rossmann-fold domains"/>
    <property type="match status" value="1"/>
</dbReference>
<dbReference type="AlphaFoldDB" id="A0A2N4U5A5"/>
<dbReference type="SMART" id="SM00829">
    <property type="entry name" value="PKS_ER"/>
    <property type="match status" value="1"/>
</dbReference>
<dbReference type="InterPro" id="IPR013149">
    <property type="entry name" value="ADH-like_C"/>
</dbReference>
<dbReference type="GO" id="GO:0016651">
    <property type="term" value="F:oxidoreductase activity, acting on NAD(P)H"/>
    <property type="evidence" value="ECO:0007669"/>
    <property type="project" value="TreeGrafter"/>
</dbReference>
<keyword evidence="1" id="KW-0521">NADP</keyword>
<dbReference type="NCBIfam" id="TIGR02824">
    <property type="entry name" value="quinone_pig3"/>
    <property type="match status" value="1"/>
</dbReference>
<evidence type="ECO:0000259" key="3">
    <source>
        <dbReference type="SMART" id="SM00829"/>
    </source>
</evidence>